<dbReference type="Proteomes" id="UP000463883">
    <property type="component" value="Chromosome"/>
</dbReference>
<keyword evidence="2" id="KW-1185">Reference proteome</keyword>
<reference evidence="1 2" key="1">
    <citation type="submission" date="2020-01" db="EMBL/GenBank/DDBJ databases">
        <title>Genomic analysis of Aminipila sp. CBA3637.</title>
        <authorList>
            <person name="Kim Y.B."/>
            <person name="Roh S.W."/>
        </authorList>
    </citation>
    <scope>NUCLEOTIDE SEQUENCE [LARGE SCALE GENOMIC DNA]</scope>
    <source>
        <strain evidence="1 2">CBA3637</strain>
    </source>
</reference>
<proteinExistence type="predicted"/>
<accession>A0A6P1MP50</accession>
<protein>
    <submittedName>
        <fullName evidence="1">Uncharacterized protein</fullName>
    </submittedName>
</protein>
<evidence type="ECO:0000313" key="2">
    <source>
        <dbReference type="Proteomes" id="UP000463883"/>
    </source>
</evidence>
<sequence>MEIIIKQSKLKYNYEYKIYSQSNLLLLGKANRTIFPSKRKIEISYPNGNIVCTLKQENDFKYILSCIPIINLLKICACPYILYFNNQNKGYFMQQGFWNRDIVGIIGNNKIAIKAHTGNYISIHFNNEQVALAKKNVYKKFDADEYLVNYNKDQRMEVISIIYILVDIIWYTSDDTLYSNSLEYKIVFNDDFNKNWKAK</sequence>
<gene>
    <name evidence="1" type="ORF">Ami3637_14685</name>
</gene>
<evidence type="ECO:0000313" key="1">
    <source>
        <dbReference type="EMBL" id="QHI73456.1"/>
    </source>
</evidence>
<dbReference type="RefSeq" id="WP_162363221.1">
    <property type="nucleotide sequence ID" value="NZ_CP047591.1"/>
</dbReference>
<name>A0A6P1MP50_9FIRM</name>
<dbReference type="KEGG" id="amic:Ami3637_14685"/>
<dbReference type="EMBL" id="CP047591">
    <property type="protein sequence ID" value="QHI73456.1"/>
    <property type="molecule type" value="Genomic_DNA"/>
</dbReference>
<organism evidence="1 2">
    <name type="scientific">Aminipila terrae</name>
    <dbReference type="NCBI Taxonomy" id="2697030"/>
    <lineage>
        <taxon>Bacteria</taxon>
        <taxon>Bacillati</taxon>
        <taxon>Bacillota</taxon>
        <taxon>Clostridia</taxon>
        <taxon>Peptostreptococcales</taxon>
        <taxon>Anaerovoracaceae</taxon>
        <taxon>Aminipila</taxon>
    </lineage>
</organism>
<dbReference type="AlphaFoldDB" id="A0A6P1MP50"/>